<reference evidence="4 5" key="1">
    <citation type="journal article" date="2015" name="Genome Biol.">
        <title>Comparative genomics of Steinernema reveals deeply conserved gene regulatory networks.</title>
        <authorList>
            <person name="Dillman A.R."/>
            <person name="Macchietto M."/>
            <person name="Porter C.F."/>
            <person name="Rogers A."/>
            <person name="Williams B."/>
            <person name="Antoshechkin I."/>
            <person name="Lee M.M."/>
            <person name="Goodwin Z."/>
            <person name="Lu X."/>
            <person name="Lewis E.E."/>
            <person name="Goodrich-Blair H."/>
            <person name="Stock S.P."/>
            <person name="Adams B.J."/>
            <person name="Sternberg P.W."/>
            <person name="Mortazavi A."/>
        </authorList>
    </citation>
    <scope>NUCLEOTIDE SEQUENCE [LARGE SCALE GENOMIC DNA]</scope>
    <source>
        <strain evidence="4 5">ALL</strain>
    </source>
</reference>
<evidence type="ECO:0000256" key="2">
    <source>
        <dbReference type="ARBA" id="ARBA00022857"/>
    </source>
</evidence>
<dbReference type="Proteomes" id="UP000298663">
    <property type="component" value="Unassembled WGS sequence"/>
</dbReference>
<keyword evidence="5" id="KW-1185">Reference proteome</keyword>
<dbReference type="EMBL" id="AZBU02000005">
    <property type="protein sequence ID" value="TKR78056.1"/>
    <property type="molecule type" value="Genomic_DNA"/>
</dbReference>
<protein>
    <submittedName>
        <fullName evidence="4">Uncharacterized protein</fullName>
    </submittedName>
</protein>
<dbReference type="STRING" id="34508.A0A4U5N635"/>
<dbReference type="PANTHER" id="PTHR43963">
    <property type="entry name" value="CARBONYL REDUCTASE 1-RELATED"/>
    <property type="match status" value="1"/>
</dbReference>
<proteinExistence type="inferred from homology"/>
<dbReference type="PANTHER" id="PTHR43963:SF6">
    <property type="entry name" value="CHAIN DEHYDROGENASE FAMILY PROTEIN, PUTATIVE (AFU_ORTHOLOGUE AFUA_3G15350)-RELATED"/>
    <property type="match status" value="1"/>
</dbReference>
<comment type="similarity">
    <text evidence="1">Belongs to the short-chain dehydrogenases/reductases (SDR) family.</text>
</comment>
<comment type="caution">
    <text evidence="4">The sequence shown here is derived from an EMBL/GenBank/DDBJ whole genome shotgun (WGS) entry which is preliminary data.</text>
</comment>
<dbReference type="InterPro" id="IPR002347">
    <property type="entry name" value="SDR_fam"/>
</dbReference>
<dbReference type="Gene3D" id="3.40.50.720">
    <property type="entry name" value="NAD(P)-binding Rossmann-like Domain"/>
    <property type="match status" value="1"/>
</dbReference>
<evidence type="ECO:0000313" key="4">
    <source>
        <dbReference type="EMBL" id="TKR78056.1"/>
    </source>
</evidence>
<dbReference type="GO" id="GO:0016491">
    <property type="term" value="F:oxidoreductase activity"/>
    <property type="evidence" value="ECO:0007669"/>
    <property type="project" value="UniProtKB-KW"/>
</dbReference>
<sequence length="305" mass="33793">MCRKRSQRSAYGKESLSVPTKKCSGVPAPEAVDKRKVFVVTGSSRGLGEAIATSLADQCPNSIIYVTSRNLFAAQRAKDRITSNLGTGCKAEMTVHKLDIQDAYSCNEFVRFLRKRHLGIDVLVNNASFEYASKTIQDAATRARITIGVNYRGTKLVTGALAPLFRPNGRIVIVTDKRGLASEFNYGPQHLQILQNPYISAEDIDGFVNEYIRSASRNTRYADGFPEDAYIVSKTAQIAWATVVAKRMREEFGVSVNTCCLNLPAKTKNEEISFKKTAETPVYLATVPEIPDALFVDERIRTFNC</sequence>
<accession>A0A4U5N635</accession>
<evidence type="ECO:0000256" key="1">
    <source>
        <dbReference type="ARBA" id="ARBA00006484"/>
    </source>
</evidence>
<name>A0A4U5N635_STECR</name>
<dbReference type="SUPFAM" id="SSF51735">
    <property type="entry name" value="NAD(P)-binding Rossmann-fold domains"/>
    <property type="match status" value="1"/>
</dbReference>
<organism evidence="4 5">
    <name type="scientific">Steinernema carpocapsae</name>
    <name type="common">Entomopathogenic nematode</name>
    <dbReference type="NCBI Taxonomy" id="34508"/>
    <lineage>
        <taxon>Eukaryota</taxon>
        <taxon>Metazoa</taxon>
        <taxon>Ecdysozoa</taxon>
        <taxon>Nematoda</taxon>
        <taxon>Chromadorea</taxon>
        <taxon>Rhabditida</taxon>
        <taxon>Tylenchina</taxon>
        <taxon>Panagrolaimomorpha</taxon>
        <taxon>Strongyloidoidea</taxon>
        <taxon>Steinernematidae</taxon>
        <taxon>Steinernema</taxon>
    </lineage>
</organism>
<evidence type="ECO:0000313" key="5">
    <source>
        <dbReference type="Proteomes" id="UP000298663"/>
    </source>
</evidence>
<keyword evidence="3" id="KW-0560">Oxidoreductase</keyword>
<reference evidence="4 5" key="2">
    <citation type="journal article" date="2019" name="G3 (Bethesda)">
        <title>Hybrid Assembly of the Genome of the Entomopathogenic Nematode Steinernema carpocapsae Identifies the X-Chromosome.</title>
        <authorList>
            <person name="Serra L."/>
            <person name="Macchietto M."/>
            <person name="Macias-Munoz A."/>
            <person name="McGill C.J."/>
            <person name="Rodriguez I.M."/>
            <person name="Rodriguez B."/>
            <person name="Murad R."/>
            <person name="Mortazavi A."/>
        </authorList>
    </citation>
    <scope>NUCLEOTIDE SEQUENCE [LARGE SCALE GENOMIC DNA]</scope>
    <source>
        <strain evidence="4 5">ALL</strain>
    </source>
</reference>
<dbReference type="OrthoDB" id="7289984at2759"/>
<dbReference type="AlphaFoldDB" id="A0A4U5N635"/>
<dbReference type="PRINTS" id="PR00081">
    <property type="entry name" value="GDHRDH"/>
</dbReference>
<dbReference type="Pfam" id="PF00106">
    <property type="entry name" value="adh_short"/>
    <property type="match status" value="1"/>
</dbReference>
<evidence type="ECO:0000256" key="3">
    <source>
        <dbReference type="ARBA" id="ARBA00023002"/>
    </source>
</evidence>
<dbReference type="InterPro" id="IPR036291">
    <property type="entry name" value="NAD(P)-bd_dom_sf"/>
</dbReference>
<gene>
    <name evidence="4" type="ORF">L596_018925</name>
</gene>
<keyword evidence="2" id="KW-0521">NADP</keyword>